<dbReference type="Gene3D" id="3.40.50.300">
    <property type="entry name" value="P-loop containing nucleotide triphosphate hydrolases"/>
    <property type="match status" value="1"/>
</dbReference>
<reference evidence="2 3" key="1">
    <citation type="submission" date="2019-03" db="EMBL/GenBank/DDBJ databases">
        <title>Genomic Encyclopedia of Type Strains, Phase IV (KMG-IV): sequencing the most valuable type-strain genomes for metagenomic binning, comparative biology and taxonomic classification.</title>
        <authorList>
            <person name="Goeker M."/>
        </authorList>
    </citation>
    <scope>NUCLEOTIDE SEQUENCE [LARGE SCALE GENOMIC DNA]</scope>
    <source>
        <strain evidence="2 3">DSM 2132</strain>
    </source>
</reference>
<dbReference type="OrthoDB" id="9804460at2"/>
<dbReference type="InterPro" id="IPR050678">
    <property type="entry name" value="DNA_Partitioning_ATPase"/>
</dbReference>
<proteinExistence type="predicted"/>
<dbReference type="RefSeq" id="WP_132708660.1">
    <property type="nucleotide sequence ID" value="NZ_JACIGF010000006.1"/>
</dbReference>
<dbReference type="InterPro" id="IPR025669">
    <property type="entry name" value="AAA_dom"/>
</dbReference>
<dbReference type="AlphaFoldDB" id="A0A4R2PHI2"/>
<dbReference type="CDD" id="cd02042">
    <property type="entry name" value="ParAB_family"/>
    <property type="match status" value="1"/>
</dbReference>
<dbReference type="InterPro" id="IPR027417">
    <property type="entry name" value="P-loop_NTPase"/>
</dbReference>
<feature type="domain" description="AAA" evidence="1">
    <location>
        <begin position="1"/>
        <end position="164"/>
    </location>
</feature>
<keyword evidence="3" id="KW-1185">Reference proteome</keyword>
<dbReference type="PANTHER" id="PTHR13696:SF52">
    <property type="entry name" value="PARA FAMILY PROTEIN CT_582"/>
    <property type="match status" value="1"/>
</dbReference>
<dbReference type="InParanoid" id="A0A4R2PHI2"/>
<evidence type="ECO:0000313" key="2">
    <source>
        <dbReference type="EMBL" id="TCP33998.1"/>
    </source>
</evidence>
<protein>
    <submittedName>
        <fullName evidence="2">Cellulose biosynthesis protein BcsQ</fullName>
    </submittedName>
</protein>
<sequence>MKVLAIHNIKGGVGKTAAAVNLAYEAAGAGARTLVWDLDPQAATSFYFRIKPKVKGGGKGIVKGKTELDDRIKGTDFDNLDLMPADFSYREFDAQLDATDKTNRLAKALKPLASQYDFVFLDCPPSISHLSENVFAAAHGLVIPLLPTTLSLRTYDQLCRFLDERRISPKRRLPFLSMIDRRKTLHRDVMTSFPAQHKEALATGIPYSSVVERMGLERAPVRAFAPRSAAARAFADLWDEIATRVG</sequence>
<accession>A0A4R2PHI2</accession>
<comment type="caution">
    <text evidence="2">The sequence shown here is derived from an EMBL/GenBank/DDBJ whole genome shotgun (WGS) entry which is preliminary data.</text>
</comment>
<dbReference type="Pfam" id="PF13614">
    <property type="entry name" value="AAA_31"/>
    <property type="match status" value="1"/>
</dbReference>
<evidence type="ECO:0000259" key="1">
    <source>
        <dbReference type="Pfam" id="PF13614"/>
    </source>
</evidence>
<evidence type="ECO:0000313" key="3">
    <source>
        <dbReference type="Proteomes" id="UP000295399"/>
    </source>
</evidence>
<dbReference type="PANTHER" id="PTHR13696">
    <property type="entry name" value="P-LOOP CONTAINING NUCLEOSIDE TRIPHOSPHATE HYDROLASE"/>
    <property type="match status" value="1"/>
</dbReference>
<dbReference type="SUPFAM" id="SSF52540">
    <property type="entry name" value="P-loop containing nucleoside triphosphate hydrolases"/>
    <property type="match status" value="1"/>
</dbReference>
<dbReference type="EMBL" id="SLXO01000006">
    <property type="protein sequence ID" value="TCP33998.1"/>
    <property type="molecule type" value="Genomic_DNA"/>
</dbReference>
<gene>
    <name evidence="2" type="ORF">EV659_106157</name>
</gene>
<organism evidence="2 3">
    <name type="scientific">Rhodothalassium salexigens DSM 2132</name>
    <dbReference type="NCBI Taxonomy" id="1188247"/>
    <lineage>
        <taxon>Bacteria</taxon>
        <taxon>Pseudomonadati</taxon>
        <taxon>Pseudomonadota</taxon>
        <taxon>Alphaproteobacteria</taxon>
        <taxon>Rhodothalassiales</taxon>
        <taxon>Rhodothalassiaceae</taxon>
        <taxon>Rhodothalassium</taxon>
    </lineage>
</organism>
<name>A0A4R2PHI2_RHOSA</name>
<dbReference type="Proteomes" id="UP000295399">
    <property type="component" value="Unassembled WGS sequence"/>
</dbReference>